<feature type="transmembrane region" description="Helical" evidence="6">
    <location>
        <begin position="1067"/>
        <end position="1086"/>
    </location>
</feature>
<feature type="compositionally biased region" description="Basic and acidic residues" evidence="5">
    <location>
        <begin position="922"/>
        <end position="933"/>
    </location>
</feature>
<evidence type="ECO:0000256" key="2">
    <source>
        <dbReference type="ARBA" id="ARBA00022692"/>
    </source>
</evidence>
<sequence>MVCKCGPGFALSPNGWCERFEFNLNGRTTSSFQENYFFTTTTTTLQPIIIEAIPDEHPLFETTAAQSSFRPKVIRHRFLGTKCRDNDVCINGGECRDGVCRCPDKLYERDGRCLRADQLPRAAPSESCAKGEMCTGGSICDNDSKICICAANHVIVDGICRSKASRSSEIRYEAGNGLRFSSKAFTPRPPATICNEATCRLPDCFCSVTGRKPPGGLAPNTVPQFVVLTFDDAVNGRTLPDYRELFETVKYRNPNGCPVKGTFFVSHEWTNYDAVQWLFQQGMELASNSISHVSLEGTSADRWLNEMDGQRRIMAKFANANEEEIVGMRAPQLALGGDEQFEMMARAGFLYDNSMSANPGVNGDPFWPQTLDHLVPWDCYDANCPKSSFPGVWSVPLNQFYGTYLPQIDSFRRSSMIRAAVDLNTTVDQLTNMLFSNFDRSYTASRAPFVLALNADLLQLNGRNTGMQALQRFLEEILYRKDVYVVTLKQLIHWMKNPVPLSQIAQSDAVKCSQEPMSQYPAISRRFCSKPNKCMYRTPGLSSQEHQFLTCSPCPDQYPWLDNPIVYTNIFRMCGLKKAITVRFSKPLRKAFSSTVALLKGAQIGDDWRRHRHEANNGNDYDMKCFVLAHETEISARKTLEAFWILKRNLSMNNRNECLSITNEFLPLVPVSTQTILREKKSVTILGFFNMEGNNALIALPVAPIPSNNMFTDVKEEDDDFSVMTLSAVKGDRGRGSYEGARIFRGVFMPVNGPFSTDGKTALHYDDPFTGRSFRFILHRKNARKADIYACAKCKSRRKYVRIMVHNDTFLSDPGSLDHICYMNAIELQDERVKVERRKHWNLKRLASEVTQFDDNMLEGGADSPCSRTDFKKAVASESVSSASPKSPMVAEESAQMNEFITQVDPAAEATSSCDLLRIGTSRDDSSHLKEEPQMSEQEPTETKGAPLVRDEVCLESIKMAIERKGATMPGVHTFYDGATFLEPIAKHYGVQVDKINFVLCMFSSLFLAFAYRKFMAPGAVSRQIRVLFPPLIGISFCFFCFGRASKHLLANCLINYAIMYFAPPKHVHRLVFTFCMCYLLFIHFYRWLILTSYYLDITGPMMVAVQKITTVAFSLHDGRVKKREELNELQRREAITELPSLAEYVSFIFNFQTALTGPVNFYSDYLAFIDGVHVVRAKNGEEPSPVGASMRKLAESLLYLLIIARFGATYPPEIISYKEYLALPYLQWLMWWFIVIFLIRVNYYFAWTFADSVCNLSGFGFSGYDENGNAKWELCTNVRPYQVEMAQSFKETLDGWNIQTGGWLRRVAYDRTPKKIRTFATYALSAMWHGISVGYYMTFFTGALFTLTGATFRRCMRHRFLDCPKKKFAYDVMTFMATKIALAYATYPFVTMNLNPAFSLYKRVFFIVHITAILILVILPRVYPPPPRTKPSTNTNSSLKADQVTSPEVKKDL</sequence>
<feature type="domain" description="EB" evidence="8">
    <location>
        <begin position="75"/>
        <end position="113"/>
    </location>
</feature>
<dbReference type="InterPro" id="IPR011330">
    <property type="entry name" value="Glyco_hydro/deAcase_b/a-brl"/>
</dbReference>
<feature type="compositionally biased region" description="Polar residues" evidence="5">
    <location>
        <begin position="1431"/>
        <end position="1447"/>
    </location>
</feature>
<feature type="domain" description="NodB homology" evidence="7">
    <location>
        <begin position="221"/>
        <end position="332"/>
    </location>
</feature>
<feature type="transmembrane region" description="Helical" evidence="6">
    <location>
        <begin position="1027"/>
        <end position="1047"/>
    </location>
</feature>
<accession>A0ABR1EAI7</accession>
<evidence type="ECO:0000256" key="5">
    <source>
        <dbReference type="SAM" id="MobiDB-lite"/>
    </source>
</evidence>
<evidence type="ECO:0000256" key="4">
    <source>
        <dbReference type="ARBA" id="ARBA00023136"/>
    </source>
</evidence>
<dbReference type="Pfam" id="PF01683">
    <property type="entry name" value="EB"/>
    <property type="match status" value="1"/>
</dbReference>
<organism evidence="9 10">
    <name type="scientific">Necator americanus</name>
    <name type="common">Human hookworm</name>
    <dbReference type="NCBI Taxonomy" id="51031"/>
    <lineage>
        <taxon>Eukaryota</taxon>
        <taxon>Metazoa</taxon>
        <taxon>Ecdysozoa</taxon>
        <taxon>Nematoda</taxon>
        <taxon>Chromadorea</taxon>
        <taxon>Rhabditida</taxon>
        <taxon>Rhabditina</taxon>
        <taxon>Rhabditomorpha</taxon>
        <taxon>Strongyloidea</taxon>
        <taxon>Ancylostomatidae</taxon>
        <taxon>Bunostominae</taxon>
        <taxon>Necator</taxon>
    </lineage>
</organism>
<evidence type="ECO:0008006" key="11">
    <source>
        <dbReference type="Google" id="ProtNLM"/>
    </source>
</evidence>
<evidence type="ECO:0000313" key="9">
    <source>
        <dbReference type="EMBL" id="KAK6759707.1"/>
    </source>
</evidence>
<proteinExistence type="predicted"/>
<dbReference type="InterPro" id="IPR052740">
    <property type="entry name" value="CE4"/>
</dbReference>
<dbReference type="InterPro" id="IPR009030">
    <property type="entry name" value="Growth_fac_rcpt_cys_sf"/>
</dbReference>
<dbReference type="SUPFAM" id="SSF88713">
    <property type="entry name" value="Glycoside hydrolase/deacetylase"/>
    <property type="match status" value="1"/>
</dbReference>
<reference evidence="9 10" key="1">
    <citation type="submission" date="2023-08" db="EMBL/GenBank/DDBJ databases">
        <title>A Necator americanus chromosomal reference genome.</title>
        <authorList>
            <person name="Ilik V."/>
            <person name="Petrzelkova K.J."/>
            <person name="Pardy F."/>
            <person name="Fuh T."/>
            <person name="Niatou-Singa F.S."/>
            <person name="Gouil Q."/>
            <person name="Baker L."/>
            <person name="Ritchie M.E."/>
            <person name="Jex A.R."/>
            <person name="Gazzola D."/>
            <person name="Li H."/>
            <person name="Toshio Fujiwara R."/>
            <person name="Zhan B."/>
            <person name="Aroian R.V."/>
            <person name="Pafco B."/>
            <person name="Schwarz E.M."/>
        </authorList>
    </citation>
    <scope>NUCLEOTIDE SEQUENCE [LARGE SCALE GENOMIC DNA]</scope>
    <source>
        <strain evidence="9 10">Aroian</strain>
        <tissue evidence="9">Whole animal</tissue>
    </source>
</reference>
<keyword evidence="4 6" id="KW-0472">Membrane</keyword>
<evidence type="ECO:0000259" key="7">
    <source>
        <dbReference type="Pfam" id="PF01522"/>
    </source>
</evidence>
<dbReference type="InterPro" id="IPR004299">
    <property type="entry name" value="MBOAT_fam"/>
</dbReference>
<comment type="subcellular location">
    <subcellularLocation>
        <location evidence="1">Membrane</location>
        <topology evidence="1">Multi-pass membrane protein</topology>
    </subcellularLocation>
</comment>
<feature type="transmembrane region" description="Helical" evidence="6">
    <location>
        <begin position="996"/>
        <end position="1015"/>
    </location>
</feature>
<gene>
    <name evidence="9" type="primary">Necator_chrX.g21500</name>
    <name evidence="9" type="ORF">RB195_021339</name>
</gene>
<name>A0ABR1EAI7_NECAM</name>
<evidence type="ECO:0000313" key="10">
    <source>
        <dbReference type="Proteomes" id="UP001303046"/>
    </source>
</evidence>
<dbReference type="PANTHER" id="PTHR45985">
    <property type="match status" value="1"/>
</dbReference>
<dbReference type="Pfam" id="PF03062">
    <property type="entry name" value="MBOAT"/>
    <property type="match status" value="1"/>
</dbReference>
<evidence type="ECO:0000259" key="8">
    <source>
        <dbReference type="Pfam" id="PF01683"/>
    </source>
</evidence>
<feature type="transmembrane region" description="Helical" evidence="6">
    <location>
        <begin position="1229"/>
        <end position="1248"/>
    </location>
</feature>
<dbReference type="InterPro" id="IPR006149">
    <property type="entry name" value="EB_dom"/>
</dbReference>
<keyword evidence="10" id="KW-1185">Reference proteome</keyword>
<feature type="region of interest" description="Disordered" evidence="5">
    <location>
        <begin position="1429"/>
        <end position="1454"/>
    </location>
</feature>
<dbReference type="EMBL" id="JAVFWL010000006">
    <property type="protein sequence ID" value="KAK6759707.1"/>
    <property type="molecule type" value="Genomic_DNA"/>
</dbReference>
<comment type="caution">
    <text evidence="9">The sequence shown here is derived from an EMBL/GenBank/DDBJ whole genome shotgun (WGS) entry which is preliminary data.</text>
</comment>
<evidence type="ECO:0000256" key="6">
    <source>
        <dbReference type="SAM" id="Phobius"/>
    </source>
</evidence>
<dbReference type="Pfam" id="PF01522">
    <property type="entry name" value="Polysacc_deac_1"/>
    <property type="match status" value="1"/>
</dbReference>
<dbReference type="Proteomes" id="UP001303046">
    <property type="component" value="Unassembled WGS sequence"/>
</dbReference>
<keyword evidence="2 6" id="KW-0812">Transmembrane</keyword>
<dbReference type="PANTHER" id="PTHR45985:SF11">
    <property type="entry name" value="EGF-LIKE DOMAIN-CONTAINING PROTEIN"/>
    <property type="match status" value="1"/>
</dbReference>
<feature type="transmembrane region" description="Helical" evidence="6">
    <location>
        <begin position="1369"/>
        <end position="1386"/>
    </location>
</feature>
<feature type="transmembrane region" description="Helical" evidence="6">
    <location>
        <begin position="1406"/>
        <end position="1424"/>
    </location>
</feature>
<evidence type="ECO:0000256" key="1">
    <source>
        <dbReference type="ARBA" id="ARBA00004141"/>
    </source>
</evidence>
<dbReference type="Gene3D" id="3.20.20.370">
    <property type="entry name" value="Glycoside hydrolase/deacetylase"/>
    <property type="match status" value="1"/>
</dbReference>
<dbReference type="InterPro" id="IPR002509">
    <property type="entry name" value="NODB_dom"/>
</dbReference>
<feature type="transmembrane region" description="Helical" evidence="6">
    <location>
        <begin position="1327"/>
        <end position="1348"/>
    </location>
</feature>
<protein>
    <recommendedName>
        <fullName evidence="11">MBOAT family protein</fullName>
    </recommendedName>
</protein>
<keyword evidence="3 6" id="KW-1133">Transmembrane helix</keyword>
<evidence type="ECO:0000256" key="3">
    <source>
        <dbReference type="ARBA" id="ARBA00022989"/>
    </source>
</evidence>
<dbReference type="SUPFAM" id="SSF57184">
    <property type="entry name" value="Growth factor receptor domain"/>
    <property type="match status" value="1"/>
</dbReference>
<feature type="region of interest" description="Disordered" evidence="5">
    <location>
        <begin position="922"/>
        <end position="946"/>
    </location>
</feature>